<dbReference type="PANTHER" id="PTHR47396">
    <property type="entry name" value="TYPE I RESTRICTION ENZYME ECOKI R PROTEIN"/>
    <property type="match status" value="1"/>
</dbReference>
<dbReference type="InterPro" id="IPR027417">
    <property type="entry name" value="P-loop_NTPase"/>
</dbReference>
<dbReference type="InterPro" id="IPR001650">
    <property type="entry name" value="Helicase_C-like"/>
</dbReference>
<gene>
    <name evidence="3" type="ORF">Uis1B_0368</name>
</gene>
<dbReference type="InterPro" id="IPR050742">
    <property type="entry name" value="Helicase_Restrict-Modif_Enz"/>
</dbReference>
<dbReference type="Gene3D" id="3.40.50.300">
    <property type="entry name" value="P-loop containing nucleotide triphosphate hydrolases"/>
    <property type="match status" value="2"/>
</dbReference>
<dbReference type="EMBL" id="NMWU01000005">
    <property type="protein sequence ID" value="PLS31829.1"/>
    <property type="molecule type" value="Genomic_DNA"/>
</dbReference>
<name>A0A2N5JCC0_9BIFI</name>
<reference evidence="3 4" key="1">
    <citation type="submission" date="2017-07" db="EMBL/GenBank/DDBJ databases">
        <title>Bifidobacterium novel species.</title>
        <authorList>
            <person name="Lugli G.A."/>
            <person name="Milani C."/>
            <person name="Duranti S."/>
            <person name="Mangifesta M."/>
        </authorList>
    </citation>
    <scope>NUCLEOTIDE SEQUENCE [LARGE SCALE GENOMIC DNA]</scope>
    <source>
        <strain evidence="4">Uis1B</strain>
    </source>
</reference>
<dbReference type="GO" id="GO:0003677">
    <property type="term" value="F:DNA binding"/>
    <property type="evidence" value="ECO:0007669"/>
    <property type="project" value="InterPro"/>
</dbReference>
<dbReference type="SUPFAM" id="SSF56024">
    <property type="entry name" value="Phospholipase D/nuclease"/>
    <property type="match status" value="1"/>
</dbReference>
<dbReference type="PROSITE" id="PS51194">
    <property type="entry name" value="HELICASE_CTER"/>
    <property type="match status" value="1"/>
</dbReference>
<keyword evidence="3" id="KW-0347">Helicase</keyword>
<dbReference type="InterPro" id="IPR014001">
    <property type="entry name" value="Helicase_ATP-bd"/>
</dbReference>
<keyword evidence="4" id="KW-1185">Reference proteome</keyword>
<keyword evidence="3" id="KW-0067">ATP-binding</keyword>
<dbReference type="InterPro" id="IPR021835">
    <property type="entry name" value="DUF3427"/>
</dbReference>
<proteinExistence type="predicted"/>
<dbReference type="CDD" id="cd18799">
    <property type="entry name" value="SF2_C_EcoAI-like"/>
    <property type="match status" value="1"/>
</dbReference>
<dbReference type="SMART" id="SM00490">
    <property type="entry name" value="HELICc"/>
    <property type="match status" value="1"/>
</dbReference>
<dbReference type="InterPro" id="IPR006935">
    <property type="entry name" value="Helicase/UvrB_N"/>
</dbReference>
<dbReference type="InterPro" id="IPR058403">
    <property type="entry name" value="DUF8090"/>
</dbReference>
<sequence>MTQQIAEHTEHAELPEQMHADEQMNELQDQHSAQRSTVEDATRMLVQNGAIAGLVQANDDAPADFSPKLISNHDGLTMEGEISTEIEHCNDFDMSVAFVSAGAVGRLQQSFINWHRGRGTHGAGRIITSTKGYFNNPNAFRELLGLKDKYGVDVRIWSDGSDIRKGEDPKFHPKGYIFANESKTGKPYFNLYVGSSNFTSLALTAQREWNLRVSSLPEGGLVDQFRDELDSQIRDSVPLTEEWIEQYEEDFKNYEPPRRQTLETLRNQEIKPNDMQVEALANLRQLRAEGEHRAIIISATGTGKTFLSAFDVQQYRPKRMLYLAHRQQILVKSMESFKTVLGCPDEELGLFSGSSKEYDRKYVFATVQTLSQPDVLAQFASDEFDYILFDEVHHAGAESYRRIIDHFKDAGFMLGMTATPERTDGINIFELFGHNIAYEVRLQKALEEDMLCPFEYHGATEYLGSDGKSIDVAHNSSLSASGQLVYEIKQLTSEQRVHHIIDQLNLYGQYRQQITGLVFCSRQDEAERLSDLFNQQFNQQMERNYRTQAVTSNRCPTQQEREDAVRKLENGELDYLFTVDLFNEGIDIPSLNQIVMLRNTQSSIVFTQQLGRGLRKFPHKDRVVVIDFIGNYANNYLIPVALYGNTGDRDIARKNLQRTSIGLSSISFDPIAKDRILRSLDTADWSEMKKLAEQYRQIRYEYGRIPMLTDVYDYDPSLPMTLAKKKSNYLEFVRSREQSLSLGKKHEGDGFIDLLDPVSEVENGILKMATSVLLPGLRPHELVILDELCRFPDESLNRLDGEHDGWKPSAGIAEADLAQRIRERFPNAYVTSDQFESAMHVLDYSYFDASRSRFGGTPLVERNADGVCRLTKAFTDLLTKNRTFRIFFADTLRVGLRNCRDLFERSAKAHRALDRGFLYEQKYSLADVMRLCGWHKELNGQNVGGYFRHQETGTMPIFVKYANSQYEDRFINPQEMAWFSKNGRTPNSPEFQWMREGVGPDWDSTHFIPMFVMRKAEAADKKYYYVGHVAALERAELTEKPDSSGERDVRVTLATLRLAKPLDPELYRHIAGQGE</sequence>
<dbReference type="Pfam" id="PF11907">
    <property type="entry name" value="DUF3427"/>
    <property type="match status" value="1"/>
</dbReference>
<keyword evidence="3" id="KW-0378">Hydrolase</keyword>
<dbReference type="SMART" id="SM00487">
    <property type="entry name" value="DEXDc"/>
    <property type="match status" value="1"/>
</dbReference>
<comment type="caution">
    <text evidence="3">The sequence shown here is derived from an EMBL/GenBank/DDBJ whole genome shotgun (WGS) entry which is preliminary data.</text>
</comment>
<dbReference type="Pfam" id="PF00271">
    <property type="entry name" value="Helicase_C"/>
    <property type="match status" value="1"/>
</dbReference>
<dbReference type="Gene3D" id="3.30.870.10">
    <property type="entry name" value="Endonuclease Chain A"/>
    <property type="match status" value="1"/>
</dbReference>
<evidence type="ECO:0000313" key="4">
    <source>
        <dbReference type="Proteomes" id="UP000235050"/>
    </source>
</evidence>
<feature type="domain" description="Helicase ATP-binding" evidence="1">
    <location>
        <begin position="285"/>
        <end position="438"/>
    </location>
</feature>
<dbReference type="AlphaFoldDB" id="A0A2N5JCC0"/>
<evidence type="ECO:0000259" key="2">
    <source>
        <dbReference type="PROSITE" id="PS51194"/>
    </source>
</evidence>
<dbReference type="GO" id="GO:0016787">
    <property type="term" value="F:hydrolase activity"/>
    <property type="evidence" value="ECO:0007669"/>
    <property type="project" value="InterPro"/>
</dbReference>
<dbReference type="GO" id="GO:0005524">
    <property type="term" value="F:ATP binding"/>
    <property type="evidence" value="ECO:0007669"/>
    <property type="project" value="InterPro"/>
</dbReference>
<dbReference type="PROSITE" id="PS51192">
    <property type="entry name" value="HELICASE_ATP_BIND_1"/>
    <property type="match status" value="1"/>
</dbReference>
<evidence type="ECO:0000259" key="1">
    <source>
        <dbReference type="PROSITE" id="PS51192"/>
    </source>
</evidence>
<dbReference type="SUPFAM" id="SSF52540">
    <property type="entry name" value="P-loop containing nucleoside triphosphate hydrolases"/>
    <property type="match status" value="1"/>
</dbReference>
<keyword evidence="3" id="KW-0547">Nucleotide-binding</keyword>
<dbReference type="Pfam" id="PF04851">
    <property type="entry name" value="ResIII"/>
    <property type="match status" value="1"/>
</dbReference>
<feature type="domain" description="Helicase C-terminal" evidence="2">
    <location>
        <begin position="500"/>
        <end position="667"/>
    </location>
</feature>
<dbReference type="Proteomes" id="UP000235050">
    <property type="component" value="Unassembled WGS sequence"/>
</dbReference>
<organism evidence="3 4">
    <name type="scientific">Bifidobacterium margollesii</name>
    <dbReference type="NCBI Taxonomy" id="2020964"/>
    <lineage>
        <taxon>Bacteria</taxon>
        <taxon>Bacillati</taxon>
        <taxon>Actinomycetota</taxon>
        <taxon>Actinomycetes</taxon>
        <taxon>Bifidobacteriales</taxon>
        <taxon>Bifidobacteriaceae</taxon>
        <taxon>Bifidobacterium</taxon>
    </lineage>
</organism>
<evidence type="ECO:0000313" key="3">
    <source>
        <dbReference type="EMBL" id="PLS31829.1"/>
    </source>
</evidence>
<dbReference type="CDD" id="cd18032">
    <property type="entry name" value="DEXHc_RE_I_III_res"/>
    <property type="match status" value="1"/>
</dbReference>
<dbReference type="PANTHER" id="PTHR47396:SF1">
    <property type="entry name" value="ATP-DEPENDENT HELICASE IRC3-RELATED"/>
    <property type="match status" value="1"/>
</dbReference>
<dbReference type="GO" id="GO:0004386">
    <property type="term" value="F:helicase activity"/>
    <property type="evidence" value="ECO:0007669"/>
    <property type="project" value="UniProtKB-KW"/>
</dbReference>
<accession>A0A2N5JCC0</accession>
<dbReference type="Pfam" id="PF26350">
    <property type="entry name" value="DUF8090"/>
    <property type="match status" value="2"/>
</dbReference>
<protein>
    <submittedName>
        <fullName evidence="3">RNA helicase</fullName>
    </submittedName>
</protein>
<dbReference type="GO" id="GO:0005829">
    <property type="term" value="C:cytosol"/>
    <property type="evidence" value="ECO:0007669"/>
    <property type="project" value="TreeGrafter"/>
</dbReference>